<accession>A0A6A6VEV7</accession>
<dbReference type="EMBL" id="MU006572">
    <property type="protein sequence ID" value="KAF2747637.1"/>
    <property type="molecule type" value="Genomic_DNA"/>
</dbReference>
<dbReference type="AlphaFoldDB" id="A0A6A6VEV7"/>
<proteinExistence type="predicted"/>
<reference evidence="1" key="1">
    <citation type="journal article" date="2020" name="Stud. Mycol.">
        <title>101 Dothideomycetes genomes: a test case for predicting lifestyles and emergence of pathogens.</title>
        <authorList>
            <person name="Haridas S."/>
            <person name="Albert R."/>
            <person name="Binder M."/>
            <person name="Bloem J."/>
            <person name="Labutti K."/>
            <person name="Salamov A."/>
            <person name="Andreopoulos B."/>
            <person name="Baker S."/>
            <person name="Barry K."/>
            <person name="Bills G."/>
            <person name="Bluhm B."/>
            <person name="Cannon C."/>
            <person name="Castanera R."/>
            <person name="Culley D."/>
            <person name="Daum C."/>
            <person name="Ezra D."/>
            <person name="Gonzalez J."/>
            <person name="Henrissat B."/>
            <person name="Kuo A."/>
            <person name="Liang C."/>
            <person name="Lipzen A."/>
            <person name="Lutzoni F."/>
            <person name="Magnuson J."/>
            <person name="Mondo S."/>
            <person name="Nolan M."/>
            <person name="Ohm R."/>
            <person name="Pangilinan J."/>
            <person name="Park H.-J."/>
            <person name="Ramirez L."/>
            <person name="Alfaro M."/>
            <person name="Sun H."/>
            <person name="Tritt A."/>
            <person name="Yoshinaga Y."/>
            <person name="Zwiers L.-H."/>
            <person name="Turgeon B."/>
            <person name="Goodwin S."/>
            <person name="Spatafora J."/>
            <person name="Crous P."/>
            <person name="Grigoriev I."/>
        </authorList>
    </citation>
    <scope>NUCLEOTIDE SEQUENCE</scope>
    <source>
        <strain evidence="1">CBS 119925</strain>
    </source>
</reference>
<organism evidence="1 2">
    <name type="scientific">Sporormia fimetaria CBS 119925</name>
    <dbReference type="NCBI Taxonomy" id="1340428"/>
    <lineage>
        <taxon>Eukaryota</taxon>
        <taxon>Fungi</taxon>
        <taxon>Dikarya</taxon>
        <taxon>Ascomycota</taxon>
        <taxon>Pezizomycotina</taxon>
        <taxon>Dothideomycetes</taxon>
        <taxon>Pleosporomycetidae</taxon>
        <taxon>Pleosporales</taxon>
        <taxon>Sporormiaceae</taxon>
        <taxon>Sporormia</taxon>
    </lineage>
</organism>
<evidence type="ECO:0000313" key="1">
    <source>
        <dbReference type="EMBL" id="KAF2747637.1"/>
    </source>
</evidence>
<gene>
    <name evidence="1" type="ORF">M011DRAFT_477255</name>
</gene>
<dbReference type="Proteomes" id="UP000799440">
    <property type="component" value="Unassembled WGS sequence"/>
</dbReference>
<keyword evidence="2" id="KW-1185">Reference proteome</keyword>
<protein>
    <submittedName>
        <fullName evidence="1">Uncharacterized protein</fullName>
    </submittedName>
</protein>
<sequence length="216" mass="25272">MRAPHIYHAYHDGVSYINYYGERVNAAFHGRFAMKCLTSEGWAGYGPDWSMKVPTTYLFIRPHSSPVAEVNQHPWVIAVPTRNIEQLPALEGFVSVRVDAPPILHDERPEFFRLRDEHLRPQAHPAWQFWADWEMNKNCAEKAERYLKEKFERKAFKSILEWHMLACCMAKVDAKTLLLFKNRVNGLVYKDIFNSFDAIVSNERRVVINASQLMNF</sequence>
<name>A0A6A6VEV7_9PLEO</name>
<evidence type="ECO:0000313" key="2">
    <source>
        <dbReference type="Proteomes" id="UP000799440"/>
    </source>
</evidence>